<feature type="transmembrane region" description="Helical" evidence="1">
    <location>
        <begin position="193"/>
        <end position="218"/>
    </location>
</feature>
<keyword evidence="1" id="KW-0472">Membrane</keyword>
<gene>
    <name evidence="2" type="ORF">ENV30_06660</name>
</gene>
<keyword evidence="1" id="KW-1133">Transmembrane helix</keyword>
<evidence type="ECO:0000256" key="1">
    <source>
        <dbReference type="SAM" id="Phobius"/>
    </source>
</evidence>
<feature type="transmembrane region" description="Helical" evidence="1">
    <location>
        <begin position="54"/>
        <end position="81"/>
    </location>
</feature>
<organism evidence="2">
    <name type="scientific">Candidatus Caldatribacterium californiense</name>
    <dbReference type="NCBI Taxonomy" id="1454726"/>
    <lineage>
        <taxon>Bacteria</taxon>
        <taxon>Pseudomonadati</taxon>
        <taxon>Atribacterota</taxon>
        <taxon>Atribacteria</taxon>
        <taxon>Atribacterales</taxon>
        <taxon>Candidatus Caldatribacteriaceae</taxon>
        <taxon>Candidatus Caldatribacterium</taxon>
    </lineage>
</organism>
<reference evidence="2" key="1">
    <citation type="journal article" date="2020" name="mSystems">
        <title>Genome- and Community-Level Interaction Insights into Carbon Utilization and Element Cycling Functions of Hydrothermarchaeota in Hydrothermal Sediment.</title>
        <authorList>
            <person name="Zhou Z."/>
            <person name="Liu Y."/>
            <person name="Xu W."/>
            <person name="Pan J."/>
            <person name="Luo Z.H."/>
            <person name="Li M."/>
        </authorList>
    </citation>
    <scope>NUCLEOTIDE SEQUENCE [LARGE SCALE GENOMIC DNA]</scope>
    <source>
        <strain evidence="2">SpSt-747</strain>
    </source>
</reference>
<accession>A0A7V3YH29</accession>
<dbReference type="AlphaFoldDB" id="A0A7V3YH29"/>
<keyword evidence="1" id="KW-0812">Transmembrane</keyword>
<feature type="transmembrane region" description="Helical" evidence="1">
    <location>
        <begin position="128"/>
        <end position="145"/>
    </location>
</feature>
<comment type="caution">
    <text evidence="2">The sequence shown here is derived from an EMBL/GenBank/DDBJ whole genome shotgun (WGS) entry which is preliminary data.</text>
</comment>
<sequence length="223" mass="25303">MGTVDLWREMRKSFDFLTRYPQTILCALPSAFLASVASFLVWDRGLSRIVLLFQWGAGIFFVLCALFLALLALGFVTFLLWDFEVRGEVSFRRAFSMFSRRFPEVFFAALVVGFLVGFFSFWFFFPGLVFGFLLMFTIPAVVVEGDDPFSGIRRSFQLAVENLGECFTFTVVALFFLVVGYLFFWVFGFLSLAGIAINTLLGGGILAYLSVFLSRLYLGLSRF</sequence>
<evidence type="ECO:0008006" key="3">
    <source>
        <dbReference type="Google" id="ProtNLM"/>
    </source>
</evidence>
<proteinExistence type="predicted"/>
<evidence type="ECO:0000313" key="2">
    <source>
        <dbReference type="EMBL" id="HGI30969.1"/>
    </source>
</evidence>
<dbReference type="EMBL" id="DTFV01000097">
    <property type="protein sequence ID" value="HGI30969.1"/>
    <property type="molecule type" value="Genomic_DNA"/>
</dbReference>
<name>A0A7V3YH29_9BACT</name>
<feature type="transmembrane region" description="Helical" evidence="1">
    <location>
        <begin position="20"/>
        <end position="42"/>
    </location>
</feature>
<feature type="transmembrane region" description="Helical" evidence="1">
    <location>
        <begin position="102"/>
        <end position="122"/>
    </location>
</feature>
<feature type="transmembrane region" description="Helical" evidence="1">
    <location>
        <begin position="166"/>
        <end position="187"/>
    </location>
</feature>
<protein>
    <recommendedName>
        <fullName evidence="3">DUF4013 domain-containing protein</fullName>
    </recommendedName>
</protein>